<evidence type="ECO:0008006" key="3">
    <source>
        <dbReference type="Google" id="ProtNLM"/>
    </source>
</evidence>
<sequence>MKKKDNDVSEVLSQYSHEELENLIFRMREYVENKIDFKNKHIDGLEALDFVMSVFEKSLSGIRNWEPEKCDFEYFVFGVLKSEVSSVLRKRKRRLHNNDDYEKDEDYILDMPVVGAELLENDTGFQKMDYEQQKKLFIKLLSDAGSDTMELMIFECWCDNIYKPNEIAELLDSDVATIYVAQKRLQRRKKKIIQIDE</sequence>
<proteinExistence type="predicted"/>
<comment type="caution">
    <text evidence="1">The sequence shown here is derived from an EMBL/GenBank/DDBJ whole genome shotgun (WGS) entry which is preliminary data.</text>
</comment>
<accession>A0ABV8H5R1</accession>
<gene>
    <name evidence="1" type="ORF">ACFOS1_07480</name>
</gene>
<dbReference type="RefSeq" id="WP_290234630.1">
    <property type="nucleotide sequence ID" value="NZ_JAUFPZ010000002.1"/>
</dbReference>
<protein>
    <recommendedName>
        <fullName evidence="3">RNA polymerase sigma factor, sigma-70 family</fullName>
    </recommendedName>
</protein>
<name>A0ABV8H5R1_9FLAO</name>
<evidence type="ECO:0000313" key="2">
    <source>
        <dbReference type="Proteomes" id="UP001595793"/>
    </source>
</evidence>
<dbReference type="Proteomes" id="UP001595793">
    <property type="component" value="Unassembled WGS sequence"/>
</dbReference>
<reference evidence="2" key="1">
    <citation type="journal article" date="2019" name="Int. J. Syst. Evol. Microbiol.">
        <title>The Global Catalogue of Microorganisms (GCM) 10K type strain sequencing project: providing services to taxonomists for standard genome sequencing and annotation.</title>
        <authorList>
            <consortium name="The Broad Institute Genomics Platform"/>
            <consortium name="The Broad Institute Genome Sequencing Center for Infectious Disease"/>
            <person name="Wu L."/>
            <person name="Ma J."/>
        </authorList>
    </citation>
    <scope>NUCLEOTIDE SEQUENCE [LARGE SCALE GENOMIC DNA]</scope>
    <source>
        <strain evidence="2">CECT 9128</strain>
    </source>
</reference>
<organism evidence="1 2">
    <name type="scientific">Zunongwangia endophytica</name>
    <dbReference type="NCBI Taxonomy" id="1808945"/>
    <lineage>
        <taxon>Bacteria</taxon>
        <taxon>Pseudomonadati</taxon>
        <taxon>Bacteroidota</taxon>
        <taxon>Flavobacteriia</taxon>
        <taxon>Flavobacteriales</taxon>
        <taxon>Flavobacteriaceae</taxon>
        <taxon>Zunongwangia</taxon>
    </lineage>
</organism>
<dbReference type="EMBL" id="JBHSAS010000006">
    <property type="protein sequence ID" value="MFC4027240.1"/>
    <property type="molecule type" value="Genomic_DNA"/>
</dbReference>
<keyword evidence="2" id="KW-1185">Reference proteome</keyword>
<evidence type="ECO:0000313" key="1">
    <source>
        <dbReference type="EMBL" id="MFC4027240.1"/>
    </source>
</evidence>